<comment type="caution">
    <text evidence="1">The sequence shown here is derived from an EMBL/GenBank/DDBJ whole genome shotgun (WGS) entry which is preliminary data.</text>
</comment>
<proteinExistence type="predicted"/>
<sequence length="98" mass="10598">MVRLGLVGAGWWAREVHAPAFQGASARIQEEKGIRVSVVAPGGAHTEFAFGTGRTPEDPRLKAFLRPEEVAEAVVFALAQPPHARVFLVGMRPMVEPL</sequence>
<evidence type="ECO:0008006" key="3">
    <source>
        <dbReference type="Google" id="ProtNLM"/>
    </source>
</evidence>
<organism evidence="1 2">
    <name type="scientific">Thermus composti</name>
    <dbReference type="NCBI Taxonomy" id="532059"/>
    <lineage>
        <taxon>Bacteria</taxon>
        <taxon>Thermotogati</taxon>
        <taxon>Deinococcota</taxon>
        <taxon>Deinococci</taxon>
        <taxon>Thermales</taxon>
        <taxon>Thermaceae</taxon>
        <taxon>Thermus</taxon>
    </lineage>
</organism>
<reference evidence="1 2" key="1">
    <citation type="submission" date="2024-09" db="EMBL/GenBank/DDBJ databases">
        <authorList>
            <person name="Sun Q."/>
            <person name="Mori K."/>
        </authorList>
    </citation>
    <scope>NUCLEOTIDE SEQUENCE [LARGE SCALE GENOMIC DNA]</scope>
    <source>
        <strain evidence="1 2">NCAIM B.02340</strain>
    </source>
</reference>
<gene>
    <name evidence="1" type="ORF">ACFFFP_04300</name>
</gene>
<dbReference type="InterPro" id="IPR036291">
    <property type="entry name" value="NAD(P)-bd_dom_sf"/>
</dbReference>
<dbReference type="EMBL" id="JBHLTW010000015">
    <property type="protein sequence ID" value="MFC0595387.1"/>
    <property type="molecule type" value="Genomic_DNA"/>
</dbReference>
<evidence type="ECO:0000313" key="2">
    <source>
        <dbReference type="Proteomes" id="UP001589830"/>
    </source>
</evidence>
<protein>
    <recommendedName>
        <fullName evidence="3">Gfo/Idh/MocA family oxidoreductase</fullName>
    </recommendedName>
</protein>
<dbReference type="PRINTS" id="PR00081">
    <property type="entry name" value="GDHRDH"/>
</dbReference>
<name>A0ABV6PZX8_9DEIN</name>
<dbReference type="SUPFAM" id="SSF51735">
    <property type="entry name" value="NAD(P)-binding Rossmann-fold domains"/>
    <property type="match status" value="1"/>
</dbReference>
<keyword evidence="2" id="KW-1185">Reference proteome</keyword>
<dbReference type="InterPro" id="IPR002347">
    <property type="entry name" value="SDR_fam"/>
</dbReference>
<dbReference type="RefSeq" id="WP_188847624.1">
    <property type="nucleotide sequence ID" value="NZ_BMPJ01000017.1"/>
</dbReference>
<dbReference type="Gene3D" id="3.40.50.720">
    <property type="entry name" value="NAD(P)-binding Rossmann-like Domain"/>
    <property type="match status" value="1"/>
</dbReference>
<dbReference type="Proteomes" id="UP001589830">
    <property type="component" value="Unassembled WGS sequence"/>
</dbReference>
<evidence type="ECO:0000313" key="1">
    <source>
        <dbReference type="EMBL" id="MFC0595387.1"/>
    </source>
</evidence>
<accession>A0ABV6PZX8</accession>